<feature type="chain" id="PRO_5003835442" description="Lipoprotein" evidence="2">
    <location>
        <begin position="26"/>
        <end position="213"/>
    </location>
</feature>
<dbReference type="AlphaFoldDB" id="K0NXC4"/>
<evidence type="ECO:0000313" key="3">
    <source>
        <dbReference type="EMBL" id="CCK84090.1"/>
    </source>
</evidence>
<feature type="region of interest" description="Disordered" evidence="1">
    <location>
        <begin position="23"/>
        <end position="102"/>
    </location>
</feature>
<sequence length="213" mass="22813">MKARKFLTVLSAASALLLVAGCSNSQQSSEKTAKQSGKKQSSEKSSSKKSSSKKTVKKQSSESSSSEASSSSSSSQASQESSSSSASSQSSSSAASSSSSSQTQKYADEEYAAAALIKGVNPDEVFTDASTFYLENSAKNMYFYQTQQGTSWYSLITVNSNDIYMKINVNAGHPNGLDHETISKSELDNIIAQHKQEIDDYISEQGSNQDEDY</sequence>
<evidence type="ECO:0000256" key="2">
    <source>
        <dbReference type="SAM" id="SignalP"/>
    </source>
</evidence>
<keyword evidence="2" id="KW-0732">Signal</keyword>
<organism evidence="3 4">
    <name type="scientific">Lactobacillus equicursoris 66c</name>
    <dbReference type="NCBI Taxonomy" id="872326"/>
    <lineage>
        <taxon>Bacteria</taxon>
        <taxon>Bacillati</taxon>
        <taxon>Bacillota</taxon>
        <taxon>Bacilli</taxon>
        <taxon>Lactobacillales</taxon>
        <taxon>Lactobacillaceae</taxon>
        <taxon>Lactobacillus</taxon>
    </lineage>
</organism>
<protein>
    <recommendedName>
        <fullName evidence="5">Lipoprotein</fullName>
    </recommendedName>
</protein>
<accession>K0NXC4</accession>
<evidence type="ECO:0008006" key="5">
    <source>
        <dbReference type="Google" id="ProtNLM"/>
    </source>
</evidence>
<comment type="caution">
    <text evidence="3">The sequence shown here is derived from an EMBL/GenBank/DDBJ whole genome shotgun (WGS) entry which is preliminary data.</text>
</comment>
<evidence type="ECO:0000313" key="4">
    <source>
        <dbReference type="Proteomes" id="UP000009325"/>
    </source>
</evidence>
<gene>
    <name evidence="3" type="ORF">BN146_07535</name>
</gene>
<feature type="compositionally biased region" description="Low complexity" evidence="1">
    <location>
        <begin position="61"/>
        <end position="102"/>
    </location>
</feature>
<dbReference type="PROSITE" id="PS51257">
    <property type="entry name" value="PROKAR_LIPOPROTEIN"/>
    <property type="match status" value="1"/>
</dbReference>
<proteinExistence type="predicted"/>
<feature type="signal peptide" evidence="2">
    <location>
        <begin position="1"/>
        <end position="25"/>
    </location>
</feature>
<name>K0NXC4_9LACO</name>
<reference evidence="3 4" key="1">
    <citation type="submission" date="2012-08" db="EMBL/GenBank/DDBJ databases">
        <title>Draft Genome Sequences of Lactobacillus equicursoris CIP 110162T, isolated from thoroughbred racehorse feces and Lactobacillus sp. CRBIP 24.137 isolated from urine of human.</title>
        <authorList>
            <person name="Cousin S."/>
            <person name="Loux V."/>
            <person name="Ma L."/>
            <person name="Creno S."/>
            <person name="Clermont D."/>
            <person name="Bizet C."/>
            <person name="Bouchier C."/>
        </authorList>
    </citation>
    <scope>NUCLEOTIDE SEQUENCE [LARGE SCALE GENOMIC DNA]</scope>
    <source>
        <strain evidence="3 4">66c</strain>
    </source>
</reference>
<dbReference type="EMBL" id="CALZ01000113">
    <property type="protein sequence ID" value="CCK84090.1"/>
    <property type="molecule type" value="Genomic_DNA"/>
</dbReference>
<dbReference type="Proteomes" id="UP000009325">
    <property type="component" value="Unassembled WGS sequence"/>
</dbReference>
<dbReference type="RefSeq" id="WP_009558281.1">
    <property type="nucleotide sequence ID" value="NZ_CALZ01000113.1"/>
</dbReference>
<evidence type="ECO:0000256" key="1">
    <source>
        <dbReference type="SAM" id="MobiDB-lite"/>
    </source>
</evidence>